<keyword evidence="8" id="KW-0963">Cytoplasm</keyword>
<keyword evidence="19" id="KW-1185">Reference proteome</keyword>
<evidence type="ECO:0000256" key="8">
    <source>
        <dbReference type="ARBA" id="ARBA00022490"/>
    </source>
</evidence>
<evidence type="ECO:0000256" key="12">
    <source>
        <dbReference type="ARBA" id="ARBA00022839"/>
    </source>
</evidence>
<evidence type="ECO:0000256" key="14">
    <source>
        <dbReference type="ARBA" id="ARBA00023015"/>
    </source>
</evidence>
<dbReference type="InterPro" id="IPR036397">
    <property type="entry name" value="RNaseH_sf"/>
</dbReference>
<reference evidence="18 19" key="1">
    <citation type="journal article" date="2019" name="Genome Biol. Evol.">
        <title>Insights into the evolution of the New World diploid cottons (Gossypium, subgenus Houzingenia) based on genome sequencing.</title>
        <authorList>
            <person name="Grover C.E."/>
            <person name="Arick M.A. 2nd"/>
            <person name="Thrash A."/>
            <person name="Conover J.L."/>
            <person name="Sanders W.S."/>
            <person name="Peterson D.G."/>
            <person name="Frelichowski J.E."/>
            <person name="Scheffler J.A."/>
            <person name="Scheffler B.E."/>
            <person name="Wendel J.F."/>
        </authorList>
    </citation>
    <scope>NUCLEOTIDE SEQUENCE [LARGE SCALE GENOMIC DNA]</scope>
    <source>
        <strain evidence="18">1</strain>
        <tissue evidence="18">Leaf</tissue>
    </source>
</reference>
<keyword evidence="14" id="KW-0805">Transcription regulation</keyword>
<dbReference type="Pfam" id="PF04857">
    <property type="entry name" value="CAF1"/>
    <property type="match status" value="1"/>
</dbReference>
<comment type="caution">
    <text evidence="18">The sequence shown here is derived from an EMBL/GenBank/DDBJ whole genome shotgun (WGS) entry which is preliminary data.</text>
</comment>
<dbReference type="GO" id="GO:0046872">
    <property type="term" value="F:metal ion binding"/>
    <property type="evidence" value="ECO:0007669"/>
    <property type="project" value="UniProtKB-KW"/>
</dbReference>
<comment type="cofactor">
    <cofactor evidence="2">
        <name>a divalent metal cation</name>
        <dbReference type="ChEBI" id="CHEBI:60240"/>
    </cofactor>
</comment>
<comment type="similarity">
    <text evidence="5">Belongs to the CAF1 family.</text>
</comment>
<keyword evidence="12" id="KW-0269">Exonuclease</keyword>
<keyword evidence="16" id="KW-0539">Nucleus</keyword>
<dbReference type="Proteomes" id="UP000593576">
    <property type="component" value="Unassembled WGS sequence"/>
</dbReference>
<evidence type="ECO:0000256" key="17">
    <source>
        <dbReference type="ARBA" id="ARBA00025148"/>
    </source>
</evidence>
<evidence type="ECO:0000256" key="10">
    <source>
        <dbReference type="ARBA" id="ARBA00022723"/>
    </source>
</evidence>
<evidence type="ECO:0000256" key="16">
    <source>
        <dbReference type="ARBA" id="ARBA00023242"/>
    </source>
</evidence>
<evidence type="ECO:0000256" key="1">
    <source>
        <dbReference type="ARBA" id="ARBA00001663"/>
    </source>
</evidence>
<dbReference type="OrthoDB" id="947566at2759"/>
<sequence>MSISSNKSVVVRQVFAEDLDNELLMIKAAILRYPFVSIDTEFPGTIFKPSKQVIHEGNPIINYHYMKLNVDALQIIQLGLSLSDAQGNLPDFDSPFSYVWEFNFRDFDINRDCYASDSIELLKRQGIDFEKNKEKGIDSKDFAKKFWDYGLLFNCYGLKSITWITFHGTYDFGFMLKILTQSPLPLHLHSFMHQLAYFFGCNIFDLKYTFKFLGLLGGLEKIAQTLNVARITGSSHQAGSDSLLTLQCFMKLKSENVFQSKWNETNQMLLPPLALYGLVQTEVLGFLDYWGLINFHPVDSAAVSADDDESAVLDDLLRDLRDHLLITIATLVQLIALGSATIARSSFMFLREQEGILSLKMSEATETKTTSQYDEVPQEGIR</sequence>
<dbReference type="GO" id="GO:0005634">
    <property type="term" value="C:nucleus"/>
    <property type="evidence" value="ECO:0007669"/>
    <property type="project" value="UniProtKB-SubCell"/>
</dbReference>
<evidence type="ECO:0000256" key="4">
    <source>
        <dbReference type="ARBA" id="ARBA00004496"/>
    </source>
</evidence>
<dbReference type="InterPro" id="IPR039637">
    <property type="entry name" value="CNOT7/CNOT8/Pop2"/>
</dbReference>
<dbReference type="EC" id="3.1.13.4" evidence="7"/>
<name>A0A7J9L7W1_GOSSC</name>
<dbReference type="Gene3D" id="3.30.420.10">
    <property type="entry name" value="Ribonuclease H-like superfamily/Ribonuclease H"/>
    <property type="match status" value="1"/>
</dbReference>
<protein>
    <recommendedName>
        <fullName evidence="7">poly(A)-specific ribonuclease</fullName>
        <ecNumber evidence="7">3.1.13.4</ecNumber>
    </recommendedName>
</protein>
<dbReference type="PANTHER" id="PTHR10797">
    <property type="entry name" value="CCR4-NOT TRANSCRIPTION COMPLEX SUBUNIT"/>
    <property type="match status" value="1"/>
</dbReference>
<evidence type="ECO:0000256" key="3">
    <source>
        <dbReference type="ARBA" id="ARBA00004123"/>
    </source>
</evidence>
<evidence type="ECO:0000313" key="19">
    <source>
        <dbReference type="Proteomes" id="UP000593576"/>
    </source>
</evidence>
<evidence type="ECO:0000256" key="7">
    <source>
        <dbReference type="ARBA" id="ARBA00012161"/>
    </source>
</evidence>
<dbReference type="GO" id="GO:0003723">
    <property type="term" value="F:RNA binding"/>
    <property type="evidence" value="ECO:0007669"/>
    <property type="project" value="UniProtKB-KW"/>
</dbReference>
<dbReference type="GO" id="GO:0004535">
    <property type="term" value="F:poly(A)-specific ribonuclease activity"/>
    <property type="evidence" value="ECO:0007669"/>
    <property type="project" value="UniProtKB-EC"/>
</dbReference>
<comment type="subcellular location">
    <subcellularLocation>
        <location evidence="4">Cytoplasm</location>
    </subcellularLocation>
    <subcellularLocation>
        <location evidence="3">Nucleus</location>
    </subcellularLocation>
</comment>
<comment type="function">
    <text evidence="17">Ubiquitous transcription factor required for a diverse set of processes. It is a component of the CCR4 complex involved in the control of gene expression.</text>
</comment>
<evidence type="ECO:0000256" key="13">
    <source>
        <dbReference type="ARBA" id="ARBA00022884"/>
    </source>
</evidence>
<evidence type="ECO:0000256" key="6">
    <source>
        <dbReference type="ARBA" id="ARBA00011757"/>
    </source>
</evidence>
<dbReference type="SUPFAM" id="SSF53098">
    <property type="entry name" value="Ribonuclease H-like"/>
    <property type="match status" value="1"/>
</dbReference>
<dbReference type="InterPro" id="IPR006941">
    <property type="entry name" value="RNase_CAF1"/>
</dbReference>
<dbReference type="GO" id="GO:0030014">
    <property type="term" value="C:CCR4-NOT complex"/>
    <property type="evidence" value="ECO:0007669"/>
    <property type="project" value="InterPro"/>
</dbReference>
<evidence type="ECO:0000256" key="5">
    <source>
        <dbReference type="ARBA" id="ARBA00008372"/>
    </source>
</evidence>
<keyword evidence="15" id="KW-0804">Transcription</keyword>
<accession>A0A7J9L7W1</accession>
<keyword evidence="11" id="KW-0378">Hydrolase</keyword>
<evidence type="ECO:0000313" key="18">
    <source>
        <dbReference type="EMBL" id="MBA0854770.1"/>
    </source>
</evidence>
<comment type="subunit">
    <text evidence="6">Component of the CCR4-NOT complex, at least composed of CRR4 and CAF1 proteins.</text>
</comment>
<keyword evidence="13" id="KW-0694">RNA-binding</keyword>
<dbReference type="EMBL" id="JABFAF010000005">
    <property type="protein sequence ID" value="MBA0854770.1"/>
    <property type="molecule type" value="Genomic_DNA"/>
</dbReference>
<evidence type="ECO:0000256" key="2">
    <source>
        <dbReference type="ARBA" id="ARBA00001968"/>
    </source>
</evidence>
<keyword evidence="10" id="KW-0479">Metal-binding</keyword>
<evidence type="ECO:0000256" key="15">
    <source>
        <dbReference type="ARBA" id="ARBA00023163"/>
    </source>
</evidence>
<keyword evidence="9" id="KW-0540">Nuclease</keyword>
<evidence type="ECO:0000256" key="9">
    <source>
        <dbReference type="ARBA" id="ARBA00022722"/>
    </source>
</evidence>
<gene>
    <name evidence="18" type="ORF">Goshw_004777</name>
</gene>
<evidence type="ECO:0000256" key="11">
    <source>
        <dbReference type="ARBA" id="ARBA00022801"/>
    </source>
</evidence>
<organism evidence="18 19">
    <name type="scientific">Gossypium schwendimanii</name>
    <name type="common">Cotton</name>
    <dbReference type="NCBI Taxonomy" id="34291"/>
    <lineage>
        <taxon>Eukaryota</taxon>
        <taxon>Viridiplantae</taxon>
        <taxon>Streptophyta</taxon>
        <taxon>Embryophyta</taxon>
        <taxon>Tracheophyta</taxon>
        <taxon>Spermatophyta</taxon>
        <taxon>Magnoliopsida</taxon>
        <taxon>eudicotyledons</taxon>
        <taxon>Gunneridae</taxon>
        <taxon>Pentapetalae</taxon>
        <taxon>rosids</taxon>
        <taxon>malvids</taxon>
        <taxon>Malvales</taxon>
        <taxon>Malvaceae</taxon>
        <taxon>Malvoideae</taxon>
        <taxon>Gossypium</taxon>
    </lineage>
</organism>
<dbReference type="AlphaFoldDB" id="A0A7J9L7W1"/>
<dbReference type="InterPro" id="IPR012337">
    <property type="entry name" value="RNaseH-like_sf"/>
</dbReference>
<comment type="catalytic activity">
    <reaction evidence="1">
        <text>Exonucleolytic cleavage of poly(A) to 5'-AMP.</text>
        <dbReference type="EC" id="3.1.13.4"/>
    </reaction>
</comment>
<dbReference type="GO" id="GO:0005737">
    <property type="term" value="C:cytoplasm"/>
    <property type="evidence" value="ECO:0007669"/>
    <property type="project" value="UniProtKB-SubCell"/>
</dbReference>
<proteinExistence type="inferred from homology"/>